<keyword evidence="1" id="KW-0732">Signal</keyword>
<sequence>MRLFRTLALAALAVTVAGSVVGCGGAAPAPADQSEEGGTIRLVTPIFEGTDGKKVLDGLLAEFKKKQPKFTVQVDYTTYAKLNEKLATSVASGRPYDVMMMGVGWIPPFASRGVLADLEADPKELAKTYAERVVTAGVYDGKVYALPVMLDTRFGVYRKDLFAEAGLTKPPSNFDELREYAKKLTTRDAKGKLTRAGVDILSNDTRQTYETLMWAAGGALFDDAGTKPTFNSPEAVKALQLMTDLVRTDKSIDVGFSSPDAATAPIINGRAAMAVAHNNLWLQIQEQAPDLIKQDKIGTFVIRDAQPAMFQGGTIVTMSAKTQYKAAARDLVDFLAGPDSSLAASQQRGNVPAVNSLQSSEYVQGNAFVQFAMSNLDKSYSEGGVPGWLEIRGDFKGAIESALLGQKTPQEALDELANKATSAMQRR</sequence>
<dbReference type="CDD" id="cd14748">
    <property type="entry name" value="PBP2_UgpB"/>
    <property type="match status" value="1"/>
</dbReference>
<accession>A0ABV7YN83</accession>
<dbReference type="Proteomes" id="UP001595699">
    <property type="component" value="Unassembled WGS sequence"/>
</dbReference>
<evidence type="ECO:0000256" key="1">
    <source>
        <dbReference type="SAM" id="SignalP"/>
    </source>
</evidence>
<dbReference type="SUPFAM" id="SSF53850">
    <property type="entry name" value="Periplasmic binding protein-like II"/>
    <property type="match status" value="1"/>
</dbReference>
<dbReference type="PANTHER" id="PTHR43649:SF12">
    <property type="entry name" value="DIACETYLCHITOBIOSE BINDING PROTEIN DASA"/>
    <property type="match status" value="1"/>
</dbReference>
<dbReference type="InterPro" id="IPR006059">
    <property type="entry name" value="SBP"/>
</dbReference>
<dbReference type="PROSITE" id="PS51257">
    <property type="entry name" value="PROKAR_LIPOPROTEIN"/>
    <property type="match status" value="1"/>
</dbReference>
<comment type="caution">
    <text evidence="2">The sequence shown here is derived from an EMBL/GenBank/DDBJ whole genome shotgun (WGS) entry which is preliminary data.</text>
</comment>
<protein>
    <submittedName>
        <fullName evidence="2">ABC transporter substrate-binding protein</fullName>
    </submittedName>
</protein>
<dbReference type="RefSeq" id="WP_205118215.1">
    <property type="nucleotide sequence ID" value="NZ_JAFBCM010000001.1"/>
</dbReference>
<keyword evidence="3" id="KW-1185">Reference proteome</keyword>
<feature type="signal peptide" evidence="1">
    <location>
        <begin position="1"/>
        <end position="22"/>
    </location>
</feature>
<organism evidence="2 3">
    <name type="scientific">Tenggerimyces flavus</name>
    <dbReference type="NCBI Taxonomy" id="1708749"/>
    <lineage>
        <taxon>Bacteria</taxon>
        <taxon>Bacillati</taxon>
        <taxon>Actinomycetota</taxon>
        <taxon>Actinomycetes</taxon>
        <taxon>Propionibacteriales</taxon>
        <taxon>Nocardioidaceae</taxon>
        <taxon>Tenggerimyces</taxon>
    </lineage>
</organism>
<proteinExistence type="predicted"/>
<dbReference type="PANTHER" id="PTHR43649">
    <property type="entry name" value="ARABINOSE-BINDING PROTEIN-RELATED"/>
    <property type="match status" value="1"/>
</dbReference>
<name>A0ABV7YN83_9ACTN</name>
<feature type="chain" id="PRO_5045141148" evidence="1">
    <location>
        <begin position="23"/>
        <end position="427"/>
    </location>
</feature>
<gene>
    <name evidence="2" type="ORF">ACFOUW_37890</name>
</gene>
<dbReference type="EMBL" id="JBHRZH010000056">
    <property type="protein sequence ID" value="MFC3766651.1"/>
    <property type="molecule type" value="Genomic_DNA"/>
</dbReference>
<evidence type="ECO:0000313" key="3">
    <source>
        <dbReference type="Proteomes" id="UP001595699"/>
    </source>
</evidence>
<dbReference type="Gene3D" id="3.40.190.10">
    <property type="entry name" value="Periplasmic binding protein-like II"/>
    <property type="match status" value="2"/>
</dbReference>
<dbReference type="Pfam" id="PF01547">
    <property type="entry name" value="SBP_bac_1"/>
    <property type="match status" value="1"/>
</dbReference>
<evidence type="ECO:0000313" key="2">
    <source>
        <dbReference type="EMBL" id="MFC3766651.1"/>
    </source>
</evidence>
<dbReference type="InterPro" id="IPR050490">
    <property type="entry name" value="Bact_solute-bd_prot1"/>
</dbReference>
<reference evidence="3" key="1">
    <citation type="journal article" date="2019" name="Int. J. Syst. Evol. Microbiol.">
        <title>The Global Catalogue of Microorganisms (GCM) 10K type strain sequencing project: providing services to taxonomists for standard genome sequencing and annotation.</title>
        <authorList>
            <consortium name="The Broad Institute Genomics Platform"/>
            <consortium name="The Broad Institute Genome Sequencing Center for Infectious Disease"/>
            <person name="Wu L."/>
            <person name="Ma J."/>
        </authorList>
    </citation>
    <scope>NUCLEOTIDE SEQUENCE [LARGE SCALE GENOMIC DNA]</scope>
    <source>
        <strain evidence="3">CGMCC 4.7241</strain>
    </source>
</reference>